<dbReference type="InterPro" id="IPR020904">
    <property type="entry name" value="Sc_DH/Rdtase_CS"/>
</dbReference>
<dbReference type="AlphaFoldDB" id="A0A6I8U937"/>
<dbReference type="CDD" id="cd05339">
    <property type="entry name" value="17beta-HSDXI-like_SDR_c"/>
    <property type="match status" value="1"/>
</dbReference>
<gene>
    <name evidence="13" type="primary">5569925</name>
</gene>
<dbReference type="PROSITE" id="PS00061">
    <property type="entry name" value="ADH_SHORT"/>
    <property type="match status" value="1"/>
</dbReference>
<dbReference type="InterPro" id="IPR002347">
    <property type="entry name" value="SDR_fam"/>
</dbReference>
<dbReference type="EnsemblMetazoa" id="AAEL027654-RA">
    <property type="protein sequence ID" value="AAEL027654-PA"/>
    <property type="gene ID" value="AAEL027654"/>
</dbReference>
<evidence type="ECO:0000256" key="4">
    <source>
        <dbReference type="ARBA" id="ARBA00022857"/>
    </source>
</evidence>
<organism evidence="13 14">
    <name type="scientific">Aedes aegypti</name>
    <name type="common">Yellowfever mosquito</name>
    <name type="synonym">Culex aegypti</name>
    <dbReference type="NCBI Taxonomy" id="7159"/>
    <lineage>
        <taxon>Eukaryota</taxon>
        <taxon>Metazoa</taxon>
        <taxon>Ecdysozoa</taxon>
        <taxon>Arthropoda</taxon>
        <taxon>Hexapoda</taxon>
        <taxon>Insecta</taxon>
        <taxon>Pterygota</taxon>
        <taxon>Neoptera</taxon>
        <taxon>Endopterygota</taxon>
        <taxon>Diptera</taxon>
        <taxon>Nematocera</taxon>
        <taxon>Culicoidea</taxon>
        <taxon>Culicidae</taxon>
        <taxon>Culicinae</taxon>
        <taxon>Aedini</taxon>
        <taxon>Aedes</taxon>
        <taxon>Stegomyia</taxon>
    </lineage>
</organism>
<dbReference type="InParanoid" id="A0A6I8U937"/>
<dbReference type="PANTHER" id="PTHR24322">
    <property type="entry name" value="PKSB"/>
    <property type="match status" value="1"/>
</dbReference>
<reference evidence="13 14" key="1">
    <citation type="submission" date="2017-06" db="EMBL/GenBank/DDBJ databases">
        <title>Aedes aegypti genome working group (AGWG) sequencing and assembly.</title>
        <authorList>
            <consortium name="Aedes aegypti Genome Working Group (AGWG)"/>
            <person name="Matthews B.J."/>
        </authorList>
    </citation>
    <scope>NUCLEOTIDE SEQUENCE [LARGE SCALE GENOMIC DNA]</scope>
    <source>
        <strain evidence="13 14">LVP_AGWG</strain>
    </source>
</reference>
<evidence type="ECO:0000256" key="7">
    <source>
        <dbReference type="ARBA" id="ARBA00023098"/>
    </source>
</evidence>
<keyword evidence="6" id="KW-0560">Oxidoreductase</keyword>
<evidence type="ECO:0000256" key="8">
    <source>
        <dbReference type="ARBA" id="ARBA00023136"/>
    </source>
</evidence>
<dbReference type="PANTHER" id="PTHR24322:SF736">
    <property type="entry name" value="RETINOL DEHYDROGENASE 10"/>
    <property type="match status" value="1"/>
</dbReference>
<dbReference type="OrthoDB" id="5840532at2759"/>
<comment type="function">
    <text evidence="9">Catalyzes the reduction of all-trans-retinal to all-trans-retinol in the presence of NADPH.</text>
</comment>
<dbReference type="PRINTS" id="PR00081">
    <property type="entry name" value="GDHRDH"/>
</dbReference>
<dbReference type="FunFam" id="3.40.50.720:FF:000131">
    <property type="entry name" value="Short-chain dehydrogenase/reductase 3"/>
    <property type="match status" value="1"/>
</dbReference>
<proteinExistence type="inferred from homology"/>
<comment type="similarity">
    <text evidence="2 12">Belongs to the short-chain dehydrogenases/reductases (SDR) family.</text>
</comment>
<evidence type="ECO:0000256" key="11">
    <source>
        <dbReference type="ARBA" id="ARBA00082544"/>
    </source>
</evidence>
<evidence type="ECO:0000256" key="9">
    <source>
        <dbReference type="ARBA" id="ARBA00059620"/>
    </source>
</evidence>
<keyword evidence="3" id="KW-0812">Transmembrane</keyword>
<evidence type="ECO:0000256" key="6">
    <source>
        <dbReference type="ARBA" id="ARBA00023002"/>
    </source>
</evidence>
<accession>A0A6I8U937</accession>
<reference evidence="13" key="2">
    <citation type="submission" date="2020-05" db="UniProtKB">
        <authorList>
            <consortium name="EnsemblMetazoa"/>
        </authorList>
    </citation>
    <scope>IDENTIFICATION</scope>
    <source>
        <strain evidence="13">LVP_AGWG</strain>
    </source>
</reference>
<evidence type="ECO:0000256" key="12">
    <source>
        <dbReference type="RuleBase" id="RU000363"/>
    </source>
</evidence>
<dbReference type="PRINTS" id="PR00080">
    <property type="entry name" value="SDRFAMILY"/>
</dbReference>
<name>A0A6I8U937_AEDAE</name>
<dbReference type="InterPro" id="IPR036291">
    <property type="entry name" value="NAD(P)-bd_dom_sf"/>
</dbReference>
<evidence type="ECO:0000256" key="2">
    <source>
        <dbReference type="ARBA" id="ARBA00006484"/>
    </source>
</evidence>
<keyword evidence="8" id="KW-0472">Membrane</keyword>
<evidence type="ECO:0000256" key="1">
    <source>
        <dbReference type="ARBA" id="ARBA00004141"/>
    </source>
</evidence>
<evidence type="ECO:0000256" key="3">
    <source>
        <dbReference type="ARBA" id="ARBA00022692"/>
    </source>
</evidence>
<evidence type="ECO:0000256" key="10">
    <source>
        <dbReference type="ARBA" id="ARBA00068717"/>
    </source>
</evidence>
<evidence type="ECO:0000313" key="13">
    <source>
        <dbReference type="EnsemblMetazoa" id="AAEL027654-PA"/>
    </source>
</evidence>
<protein>
    <recommendedName>
        <fullName evidence="10">Short-chain dehydrogenase/reductase 3</fullName>
    </recommendedName>
    <alternativeName>
        <fullName evidence="11">Retinal short-chain dehydrogenase/reductase 1</fullName>
    </alternativeName>
</protein>
<dbReference type="Proteomes" id="UP000008820">
    <property type="component" value="Chromosome 1"/>
</dbReference>
<keyword evidence="7" id="KW-0443">Lipid metabolism</keyword>
<sequence>MNCLQDSNIDNAISVFRSERQFLDESQIRIPPRPNKRNNDDAPPATAKSVPEGRPKPQPANPGVQLYNVVLILVDILVFFAKATYNIVMSLVHLVAPPEADDISQDVVLITGAGHGMGKCLSLQYAAFGTTVVCVDINEKTNSETVAEIKQRGGKAFGYVCDVTSRTQIVELVEKIKQQVGVVTILVNNAGIMPTHPLLQQTEQEITKTFQINVMAHFWLIQTLLPDMIQKNRGHIVALSSVAGLVGFKNLVPYCGTKFAVRGIMEALAEEIRSDPRKPNIKFTSIYPYMVDTGLCKRPHTRFPELMKMVKPEDAAAAIIDAQRRGLVEASIPMYLLYLNTFMRNFPLKNGQLLGDFLDTGVNSDL</sequence>
<dbReference type="GO" id="GO:0016020">
    <property type="term" value="C:membrane"/>
    <property type="evidence" value="ECO:0007669"/>
    <property type="project" value="UniProtKB-SubCell"/>
</dbReference>
<dbReference type="GO" id="GO:0052650">
    <property type="term" value="F:all-trans-retinol dehydrogenase (NADP+) activity"/>
    <property type="evidence" value="ECO:0007669"/>
    <property type="project" value="UniProtKB-ARBA"/>
</dbReference>
<evidence type="ECO:0000313" key="14">
    <source>
        <dbReference type="Proteomes" id="UP000008820"/>
    </source>
</evidence>
<dbReference type="Gene3D" id="3.40.50.720">
    <property type="entry name" value="NAD(P)-binding Rossmann-like Domain"/>
    <property type="match status" value="1"/>
</dbReference>
<dbReference type="GO" id="GO:0005811">
    <property type="term" value="C:lipid droplet"/>
    <property type="evidence" value="ECO:0007669"/>
    <property type="project" value="TreeGrafter"/>
</dbReference>
<dbReference type="SUPFAM" id="SSF51735">
    <property type="entry name" value="NAD(P)-binding Rossmann-fold domains"/>
    <property type="match status" value="1"/>
</dbReference>
<keyword evidence="14" id="KW-1185">Reference proteome</keyword>
<comment type="subcellular location">
    <subcellularLocation>
        <location evidence="1">Membrane</location>
        <topology evidence="1">Multi-pass membrane protein</topology>
    </subcellularLocation>
</comment>
<keyword evidence="4" id="KW-0521">NADP</keyword>
<dbReference type="Pfam" id="PF00106">
    <property type="entry name" value="adh_short"/>
    <property type="match status" value="1"/>
</dbReference>
<evidence type="ECO:0000256" key="5">
    <source>
        <dbReference type="ARBA" id="ARBA00022989"/>
    </source>
</evidence>
<keyword evidence="5" id="KW-1133">Transmembrane helix</keyword>